<dbReference type="Proteomes" id="UP000653127">
    <property type="component" value="Unassembled WGS sequence"/>
</dbReference>
<comment type="function">
    <text evidence="11">Mediates influx of magnesium ions. Alternates between open and closed states. Activated by low cytoplasmic Mg(2+) levels. Inactive when cytoplasmic Mg(2+) levels are high.</text>
</comment>
<keyword evidence="6" id="KW-0460">Magnesium</keyword>
<dbReference type="AlphaFoldDB" id="A0A926DYL0"/>
<dbReference type="GO" id="GO:0005886">
    <property type="term" value="C:plasma membrane"/>
    <property type="evidence" value="ECO:0007669"/>
    <property type="project" value="UniProtKB-SubCell"/>
</dbReference>
<feature type="transmembrane region" description="Helical" evidence="12">
    <location>
        <begin position="245"/>
        <end position="265"/>
    </location>
</feature>
<keyword evidence="14" id="KW-1185">Reference proteome</keyword>
<dbReference type="Pfam" id="PF01544">
    <property type="entry name" value="CorA"/>
    <property type="match status" value="1"/>
</dbReference>
<dbReference type="GO" id="GO:0015087">
    <property type="term" value="F:cobalt ion transmembrane transporter activity"/>
    <property type="evidence" value="ECO:0007669"/>
    <property type="project" value="TreeGrafter"/>
</dbReference>
<evidence type="ECO:0000256" key="7">
    <source>
        <dbReference type="ARBA" id="ARBA00022989"/>
    </source>
</evidence>
<accession>A0A926DYL0</accession>
<evidence type="ECO:0000256" key="9">
    <source>
        <dbReference type="ARBA" id="ARBA00023136"/>
    </source>
</evidence>
<evidence type="ECO:0000256" key="5">
    <source>
        <dbReference type="ARBA" id="ARBA00022692"/>
    </source>
</evidence>
<evidence type="ECO:0000313" key="14">
    <source>
        <dbReference type="Proteomes" id="UP000653127"/>
    </source>
</evidence>
<evidence type="ECO:0000256" key="10">
    <source>
        <dbReference type="ARBA" id="ARBA00034269"/>
    </source>
</evidence>
<evidence type="ECO:0000256" key="8">
    <source>
        <dbReference type="ARBA" id="ARBA00023065"/>
    </source>
</evidence>
<dbReference type="RefSeq" id="WP_249283289.1">
    <property type="nucleotide sequence ID" value="NZ_JACRST010000015.1"/>
</dbReference>
<keyword evidence="3" id="KW-0813">Transport</keyword>
<protein>
    <submittedName>
        <fullName evidence="13">Cobalt transporter</fullName>
    </submittedName>
</protein>
<keyword evidence="8" id="KW-0406">Ion transport</keyword>
<keyword evidence="5 12" id="KW-0812">Transmembrane</keyword>
<evidence type="ECO:0000256" key="6">
    <source>
        <dbReference type="ARBA" id="ARBA00022842"/>
    </source>
</evidence>
<proteinExistence type="inferred from homology"/>
<dbReference type="CDD" id="cd12826">
    <property type="entry name" value="EcCorA_ZntB-like_u1"/>
    <property type="match status" value="1"/>
</dbReference>
<dbReference type="InterPro" id="IPR045861">
    <property type="entry name" value="CorA_cytoplasmic_dom"/>
</dbReference>
<comment type="caution">
    <text evidence="13">The sequence shown here is derived from an EMBL/GenBank/DDBJ whole genome shotgun (WGS) entry which is preliminary data.</text>
</comment>
<organism evidence="13 14">
    <name type="scientific">Ligaoa zhengdingensis</name>
    <dbReference type="NCBI Taxonomy" id="2763658"/>
    <lineage>
        <taxon>Bacteria</taxon>
        <taxon>Bacillati</taxon>
        <taxon>Bacillota</taxon>
        <taxon>Clostridia</taxon>
        <taxon>Eubacteriales</taxon>
        <taxon>Oscillospiraceae</taxon>
        <taxon>Ligaoa</taxon>
    </lineage>
</organism>
<dbReference type="Gene3D" id="1.20.58.340">
    <property type="entry name" value="Magnesium transport protein CorA, transmembrane region"/>
    <property type="match status" value="2"/>
</dbReference>
<evidence type="ECO:0000256" key="11">
    <source>
        <dbReference type="ARBA" id="ARBA00045497"/>
    </source>
</evidence>
<dbReference type="InterPro" id="IPR002523">
    <property type="entry name" value="MgTranspt_CorA/ZnTranspt_ZntB"/>
</dbReference>
<feature type="transmembrane region" description="Helical" evidence="12">
    <location>
        <begin position="277"/>
        <end position="297"/>
    </location>
</feature>
<keyword evidence="4" id="KW-1003">Cell membrane</keyword>
<evidence type="ECO:0000313" key="13">
    <source>
        <dbReference type="EMBL" id="MBC8547216.1"/>
    </source>
</evidence>
<comment type="similarity">
    <text evidence="2">Belongs to the CorA metal ion transporter (MIT) (TC 1.A.35) family.</text>
</comment>
<evidence type="ECO:0000256" key="4">
    <source>
        <dbReference type="ARBA" id="ARBA00022475"/>
    </source>
</evidence>
<dbReference type="EMBL" id="JACRST010000015">
    <property type="protein sequence ID" value="MBC8547216.1"/>
    <property type="molecule type" value="Genomic_DNA"/>
</dbReference>
<dbReference type="PANTHER" id="PTHR46494:SF1">
    <property type="entry name" value="CORA FAMILY METAL ION TRANSPORTER (EUROFUNG)"/>
    <property type="match status" value="1"/>
</dbReference>
<dbReference type="GO" id="GO:0000287">
    <property type="term" value="F:magnesium ion binding"/>
    <property type="evidence" value="ECO:0007669"/>
    <property type="project" value="TreeGrafter"/>
</dbReference>
<dbReference type="GO" id="GO:0015095">
    <property type="term" value="F:magnesium ion transmembrane transporter activity"/>
    <property type="evidence" value="ECO:0007669"/>
    <property type="project" value="TreeGrafter"/>
</dbReference>
<comment type="subcellular location">
    <subcellularLocation>
        <location evidence="1">Cell membrane</location>
        <topology evidence="1">Multi-pass membrane protein</topology>
    </subcellularLocation>
</comment>
<dbReference type="SUPFAM" id="SSF143865">
    <property type="entry name" value="CorA soluble domain-like"/>
    <property type="match status" value="1"/>
</dbReference>
<dbReference type="FunFam" id="1.20.58.340:FF:000004">
    <property type="entry name" value="Magnesium transport protein CorA"/>
    <property type="match status" value="1"/>
</dbReference>
<keyword evidence="7 12" id="KW-1133">Transmembrane helix</keyword>
<name>A0A926DYL0_9FIRM</name>
<dbReference type="GO" id="GO:0050897">
    <property type="term" value="F:cobalt ion binding"/>
    <property type="evidence" value="ECO:0007669"/>
    <property type="project" value="TreeGrafter"/>
</dbReference>
<keyword evidence="9 12" id="KW-0472">Membrane</keyword>
<reference evidence="13" key="1">
    <citation type="submission" date="2020-08" db="EMBL/GenBank/DDBJ databases">
        <title>Genome public.</title>
        <authorList>
            <person name="Liu C."/>
            <person name="Sun Q."/>
        </authorList>
    </citation>
    <scope>NUCLEOTIDE SEQUENCE</scope>
    <source>
        <strain evidence="13">NSJ-31</strain>
    </source>
</reference>
<gene>
    <name evidence="13" type="ORF">H8711_09780</name>
</gene>
<evidence type="ECO:0000256" key="2">
    <source>
        <dbReference type="ARBA" id="ARBA00009765"/>
    </source>
</evidence>
<evidence type="ECO:0000256" key="3">
    <source>
        <dbReference type="ARBA" id="ARBA00022448"/>
    </source>
</evidence>
<evidence type="ECO:0000256" key="12">
    <source>
        <dbReference type="SAM" id="Phobius"/>
    </source>
</evidence>
<dbReference type="InterPro" id="IPR045863">
    <property type="entry name" value="CorA_TM1_TM2"/>
</dbReference>
<comment type="catalytic activity">
    <reaction evidence="10">
        <text>Mg(2+)(in) = Mg(2+)(out)</text>
        <dbReference type="Rhea" id="RHEA:29827"/>
        <dbReference type="ChEBI" id="CHEBI:18420"/>
    </reaction>
</comment>
<sequence>MFYTLGENLEPWPEDKEITWDHVLGLLPQEEASLSFLPDRFAAYRPLLLKTVRFCKVENEADYLYGTLLIPGKGESKRKQGISFFLWDGNLLLIGDDSFLSAYLLTFQSVKSRGPIDAGLVFCDLLNYLIGNDLTYLEELENRAERMESAVLSDSTEHFDHRMMGLRKELAAFSHYYSQLADLSVSIQENADSFFSEKELRALRLFAERAERLRQETQMLREYSMQIREVYQAQIDIRQNKIMKILTIVTTIFLPLSLIAGWYGMNFVHMPELSWRFGYPAVCLLSAAILLFCIWFFKKKRFW</sequence>
<dbReference type="PANTHER" id="PTHR46494">
    <property type="entry name" value="CORA FAMILY METAL ION TRANSPORTER (EUROFUNG)"/>
    <property type="match status" value="1"/>
</dbReference>
<evidence type="ECO:0000256" key="1">
    <source>
        <dbReference type="ARBA" id="ARBA00004651"/>
    </source>
</evidence>
<dbReference type="SUPFAM" id="SSF144083">
    <property type="entry name" value="Magnesium transport protein CorA, transmembrane region"/>
    <property type="match status" value="1"/>
</dbReference>